<keyword evidence="1" id="KW-0732">Signal</keyword>
<reference evidence="3 4" key="1">
    <citation type="submission" date="2020-01" db="EMBL/GenBank/DDBJ databases">
        <title>Identification and distribution of gene clusters putatively required for synthesis of sphingolipid metabolism inhibitors in phylogenetically diverse species of the filamentous fungus Fusarium.</title>
        <authorList>
            <person name="Kim H.-S."/>
            <person name="Busman M."/>
            <person name="Brown D.W."/>
            <person name="Divon H."/>
            <person name="Uhlig S."/>
            <person name="Proctor R.H."/>
        </authorList>
    </citation>
    <scope>NUCLEOTIDE SEQUENCE [LARGE SCALE GENOMIC DNA]</scope>
    <source>
        <strain evidence="3 4">NRRL 20459</strain>
    </source>
</reference>
<feature type="signal peptide" evidence="1">
    <location>
        <begin position="1"/>
        <end position="21"/>
    </location>
</feature>
<gene>
    <name evidence="3" type="ORF">FALBO_10516</name>
</gene>
<evidence type="ECO:0000259" key="2">
    <source>
        <dbReference type="Pfam" id="PF11790"/>
    </source>
</evidence>
<keyword evidence="3" id="KW-0378">Hydrolase</keyword>
<dbReference type="Proteomes" id="UP000554235">
    <property type="component" value="Unassembled WGS sequence"/>
</dbReference>
<dbReference type="GO" id="GO:0016787">
    <property type="term" value="F:hydrolase activity"/>
    <property type="evidence" value="ECO:0007669"/>
    <property type="project" value="UniProtKB-KW"/>
</dbReference>
<name>A0A8H4L7L4_9HYPO</name>
<protein>
    <submittedName>
        <fullName evidence="3">Glycoside hydrolase</fullName>
    </submittedName>
</protein>
<evidence type="ECO:0000313" key="3">
    <source>
        <dbReference type="EMBL" id="KAF4462673.1"/>
    </source>
</evidence>
<sequence>MRFNQFVAWASLTGSLSVSTAELVSILKRDAAGTATVYLNEPSGKPQNLASGFIYGLPDDPDGSANSEIPESYIKGIGFNYCRAGGAQLKDSLGWVANQYEGRWNSTLSNYRTTRRYGGRFTLLMHDLWGADSLQAADFQYPGDNGDWKSYDEFLDQVFSDIKKHHMYPGLDIDIWNEPDLSGFWDTTQEQYLAMWERTHTRIRNELPGVPITGPSTSTPATANNQWWEAYMKHISKTATVPDIYSWHLLSPNRNLRESKQQFEVLRKDNKLPNRPLTINEYAWTGNDEQSPAGAVFYISQLERHNAHGLRANWGSGPQLHDLMANLLVKQDGNYSPTGEWHVYNYYHKEMKGFRVTTSPSDDEFFEVYATHAGSPSSVKVLASVRPIAGTKTYGLSISGLSAVGISGQSVDVRTRRFDGPDRQTTIQGPVDLGVERYDIKNDEITLSVSPDQVTNAFAFELEV</sequence>
<dbReference type="Pfam" id="PF11790">
    <property type="entry name" value="Glyco_hydro_cc"/>
    <property type="match status" value="1"/>
</dbReference>
<evidence type="ECO:0000256" key="1">
    <source>
        <dbReference type="SAM" id="SignalP"/>
    </source>
</evidence>
<proteinExistence type="predicted"/>
<dbReference type="OrthoDB" id="3445803at2759"/>
<organism evidence="3 4">
    <name type="scientific">Fusarium albosuccineum</name>
    <dbReference type="NCBI Taxonomy" id="1237068"/>
    <lineage>
        <taxon>Eukaryota</taxon>
        <taxon>Fungi</taxon>
        <taxon>Dikarya</taxon>
        <taxon>Ascomycota</taxon>
        <taxon>Pezizomycotina</taxon>
        <taxon>Sordariomycetes</taxon>
        <taxon>Hypocreomycetidae</taxon>
        <taxon>Hypocreales</taxon>
        <taxon>Nectriaceae</taxon>
        <taxon>Fusarium</taxon>
        <taxon>Fusarium decemcellulare species complex</taxon>
    </lineage>
</organism>
<feature type="chain" id="PRO_5034167027" evidence="1">
    <location>
        <begin position="22"/>
        <end position="464"/>
    </location>
</feature>
<dbReference type="Gene3D" id="3.20.20.80">
    <property type="entry name" value="Glycosidases"/>
    <property type="match status" value="1"/>
</dbReference>
<dbReference type="InterPro" id="IPR024655">
    <property type="entry name" value="Asl1_glyco_hydro_catalytic"/>
</dbReference>
<accession>A0A8H4L7L4</accession>
<feature type="domain" description="Asl1-like glycosyl hydrolase catalytic" evidence="2">
    <location>
        <begin position="176"/>
        <end position="341"/>
    </location>
</feature>
<dbReference type="EMBL" id="JAADYS010001496">
    <property type="protein sequence ID" value="KAF4462673.1"/>
    <property type="molecule type" value="Genomic_DNA"/>
</dbReference>
<dbReference type="SUPFAM" id="SSF51445">
    <property type="entry name" value="(Trans)glycosidases"/>
    <property type="match status" value="1"/>
</dbReference>
<dbReference type="AlphaFoldDB" id="A0A8H4L7L4"/>
<comment type="caution">
    <text evidence="3">The sequence shown here is derived from an EMBL/GenBank/DDBJ whole genome shotgun (WGS) entry which is preliminary data.</text>
</comment>
<keyword evidence="4" id="KW-1185">Reference proteome</keyword>
<evidence type="ECO:0000313" key="4">
    <source>
        <dbReference type="Proteomes" id="UP000554235"/>
    </source>
</evidence>
<dbReference type="InterPro" id="IPR017853">
    <property type="entry name" value="GH"/>
</dbReference>